<dbReference type="InterPro" id="IPR018714">
    <property type="entry name" value="DUF2237"/>
</dbReference>
<dbReference type="Pfam" id="PF09996">
    <property type="entry name" value="DUF2237"/>
    <property type="match status" value="1"/>
</dbReference>
<proteinExistence type="predicted"/>
<dbReference type="Gene3D" id="3.30.56.110">
    <property type="entry name" value="Protein of unknown function DUF2237"/>
    <property type="match status" value="1"/>
</dbReference>
<protein>
    <recommendedName>
        <fullName evidence="3">DUF2237 domain-containing protein</fullName>
    </recommendedName>
</protein>
<dbReference type="EMBL" id="RRYP01014677">
    <property type="protein sequence ID" value="TNV75858.1"/>
    <property type="molecule type" value="Genomic_DNA"/>
</dbReference>
<dbReference type="Proteomes" id="UP000785679">
    <property type="component" value="Unassembled WGS sequence"/>
</dbReference>
<name>A0A8J8SZD4_HALGN</name>
<reference evidence="1" key="1">
    <citation type="submission" date="2019-06" db="EMBL/GenBank/DDBJ databases">
        <authorList>
            <person name="Zheng W."/>
        </authorList>
    </citation>
    <scope>NUCLEOTIDE SEQUENCE</scope>
    <source>
        <strain evidence="1">QDHG01</strain>
    </source>
</reference>
<dbReference type="OrthoDB" id="1517790at2759"/>
<gene>
    <name evidence="1" type="ORF">FGO68_gene15166</name>
</gene>
<dbReference type="PANTHER" id="PTHR37466">
    <property type="entry name" value="SLR1628 PROTEIN"/>
    <property type="match status" value="1"/>
</dbReference>
<dbReference type="AlphaFoldDB" id="A0A8J8SZD4"/>
<dbReference type="PANTHER" id="PTHR37466:SF1">
    <property type="entry name" value="SLR1628 PROTEIN"/>
    <property type="match status" value="1"/>
</dbReference>
<accession>A0A8J8SZD4</accession>
<sequence length="244" mass="27469">MHTLLKLQTRHAPMHPCSYFATLLDKQDLQVMKAFQKRVKDQSTLRELDREGQIKFKGEQIRKMLASINSSQELVDDLVRWSFNETIAPKAAKTNVNFASPAHVIESQEDHKEDQTLNVLGEPLESCSMDPLTGFTRTGCCESPPSDRGAHTVCIIATEEFLAFSKDAGNDLSTPNMYFGFPGLKPGDSWCLCAIRWVQAYKMGCAPKVRLRATHSRTLGYVSLTILRQYAVDDEQMVAEKPKQ</sequence>
<organism evidence="1 2">
    <name type="scientific">Halteria grandinella</name>
    <dbReference type="NCBI Taxonomy" id="5974"/>
    <lineage>
        <taxon>Eukaryota</taxon>
        <taxon>Sar</taxon>
        <taxon>Alveolata</taxon>
        <taxon>Ciliophora</taxon>
        <taxon>Intramacronucleata</taxon>
        <taxon>Spirotrichea</taxon>
        <taxon>Stichotrichia</taxon>
        <taxon>Sporadotrichida</taxon>
        <taxon>Halteriidae</taxon>
        <taxon>Halteria</taxon>
    </lineage>
</organism>
<comment type="caution">
    <text evidence="1">The sequence shown here is derived from an EMBL/GenBank/DDBJ whole genome shotgun (WGS) entry which is preliminary data.</text>
</comment>
<evidence type="ECO:0008006" key="3">
    <source>
        <dbReference type="Google" id="ProtNLM"/>
    </source>
</evidence>
<evidence type="ECO:0000313" key="1">
    <source>
        <dbReference type="EMBL" id="TNV75858.1"/>
    </source>
</evidence>
<keyword evidence="2" id="KW-1185">Reference proteome</keyword>
<evidence type="ECO:0000313" key="2">
    <source>
        <dbReference type="Proteomes" id="UP000785679"/>
    </source>
</evidence>